<dbReference type="GeneID" id="93794980"/>
<dbReference type="Proteomes" id="UP000000444">
    <property type="component" value="Chromosome"/>
</dbReference>
<feature type="domain" description="DUF5067" evidence="2">
    <location>
        <begin position="32"/>
        <end position="164"/>
    </location>
</feature>
<dbReference type="HOGENOM" id="CLU_120878_0_0_9"/>
<sequence>MRKLTMIFILLSVILSGCNSSKTSEIDSEKVKEENQSKKLRTKELKNNTAVLHDLEIKVLNTEYLPMNTYEGQEKPQLVVTYEAKNKVDKEIDPIGAWFTAFEAYQDTSDSMKKIDVGPLPNMEKYNYVLDNQDDLIKKGKSVRCAIAYDIYDVNKPVILKAHKGYDNIYLGEIKVNIKKYRGYWSFINNRHLF</sequence>
<evidence type="ECO:0000259" key="2">
    <source>
        <dbReference type="Pfam" id="PF16729"/>
    </source>
</evidence>
<organism evidence="3 4">
    <name type="scientific">Staphylococcus carnosus (strain TM300)</name>
    <dbReference type="NCBI Taxonomy" id="396513"/>
    <lineage>
        <taxon>Bacteria</taxon>
        <taxon>Bacillati</taxon>
        <taxon>Bacillota</taxon>
        <taxon>Bacilli</taxon>
        <taxon>Bacillales</taxon>
        <taxon>Staphylococcaceae</taxon>
        <taxon>Staphylococcus</taxon>
    </lineage>
</organism>
<dbReference type="BioCyc" id="SCAR396513:SCA_RS00320-MONOMER"/>
<reference evidence="3 4" key="1">
    <citation type="journal article" date="2009" name="Appl. Environ. Microbiol.">
        <title>Genome analysis of the meat starter culture bacterium Staphylococcus carnosus TM300.</title>
        <authorList>
            <person name="Rosenstein R."/>
            <person name="Nerz C."/>
            <person name="Biswas L."/>
            <person name="Resch A."/>
            <person name="Raddatz G."/>
            <person name="Schuster S.C."/>
            <person name="Goetz F."/>
        </authorList>
    </citation>
    <scope>NUCLEOTIDE SEQUENCE [LARGE SCALE GENOMIC DNA]</scope>
    <source>
        <strain evidence="3 4">TM300</strain>
    </source>
</reference>
<keyword evidence="1" id="KW-0732">Signal</keyword>
<dbReference type="AlphaFoldDB" id="B9DLK6"/>
<proteinExistence type="predicted"/>
<evidence type="ECO:0000256" key="1">
    <source>
        <dbReference type="ARBA" id="ARBA00022729"/>
    </source>
</evidence>
<dbReference type="OrthoDB" id="2190227at2"/>
<dbReference type="Pfam" id="PF16729">
    <property type="entry name" value="DUF5067"/>
    <property type="match status" value="1"/>
</dbReference>
<accession>B9DLK6</accession>
<dbReference type="EMBL" id="AM295250">
    <property type="protein sequence ID" value="CAL26982.1"/>
    <property type="molecule type" value="Genomic_DNA"/>
</dbReference>
<dbReference type="InterPro" id="IPR031989">
    <property type="entry name" value="DUF5067"/>
</dbReference>
<evidence type="ECO:0000313" key="3">
    <source>
        <dbReference type="EMBL" id="CAL26982.1"/>
    </source>
</evidence>
<gene>
    <name evidence="3" type="ordered locus">Sca_0068</name>
</gene>
<dbReference type="KEGG" id="sca:SCA_0068"/>
<dbReference type="RefSeq" id="WP_012664097.1">
    <property type="nucleotide sequence ID" value="NC_012121.1"/>
</dbReference>
<dbReference type="InterPro" id="IPR029050">
    <property type="entry name" value="Immunoprotect_excell_Ig-like"/>
</dbReference>
<dbReference type="PROSITE" id="PS51257">
    <property type="entry name" value="PROKAR_LIPOPROTEIN"/>
    <property type="match status" value="1"/>
</dbReference>
<dbReference type="Gene3D" id="2.60.40.1240">
    <property type="match status" value="1"/>
</dbReference>
<keyword evidence="4" id="KW-1185">Reference proteome</keyword>
<name>B9DLK6_STACT</name>
<evidence type="ECO:0000313" key="4">
    <source>
        <dbReference type="Proteomes" id="UP000000444"/>
    </source>
</evidence>
<protein>
    <submittedName>
        <fullName evidence="3">Lipoprotein</fullName>
    </submittedName>
</protein>
<keyword evidence="3" id="KW-0449">Lipoprotein</keyword>